<feature type="transmembrane region" description="Helical" evidence="9">
    <location>
        <begin position="234"/>
        <end position="253"/>
    </location>
</feature>
<comment type="similarity">
    <text evidence="7">Belongs to the type 2 lipid phosphate phosphatase family.</text>
</comment>
<feature type="transmembrane region" description="Helical" evidence="9">
    <location>
        <begin position="68"/>
        <end position="91"/>
    </location>
</feature>
<feature type="region of interest" description="Disordered" evidence="8">
    <location>
        <begin position="417"/>
        <end position="497"/>
    </location>
</feature>
<keyword evidence="2 9" id="KW-0812">Transmembrane</keyword>
<dbReference type="InterPro" id="IPR000326">
    <property type="entry name" value="PAP2/HPO"/>
</dbReference>
<evidence type="ECO:0000313" key="13">
    <source>
        <dbReference type="RefSeq" id="XP_033532035.1"/>
    </source>
</evidence>
<reference evidence="13" key="2">
    <citation type="submission" date="2020-04" db="EMBL/GenBank/DDBJ databases">
        <authorList>
            <consortium name="NCBI Genome Project"/>
        </authorList>
    </citation>
    <scope>NUCLEOTIDE SEQUENCE</scope>
    <source>
        <strain evidence="13">CBS 781.70</strain>
    </source>
</reference>
<reference evidence="13" key="3">
    <citation type="submission" date="2025-04" db="UniProtKB">
        <authorList>
            <consortium name="RefSeq"/>
        </authorList>
    </citation>
    <scope>IDENTIFICATION</scope>
    <source>
        <strain evidence="13">CBS 781.70</strain>
    </source>
</reference>
<keyword evidence="6 9" id="KW-0472">Membrane</keyword>
<reference evidence="11 13" key="1">
    <citation type="submission" date="2020-01" db="EMBL/GenBank/DDBJ databases">
        <authorList>
            <consortium name="DOE Joint Genome Institute"/>
            <person name="Haridas S."/>
            <person name="Albert R."/>
            <person name="Binder M."/>
            <person name="Bloem J."/>
            <person name="Labutti K."/>
            <person name="Salamov A."/>
            <person name="Andreopoulos B."/>
            <person name="Baker S.E."/>
            <person name="Barry K."/>
            <person name="Bills G."/>
            <person name="Bluhm B.H."/>
            <person name="Cannon C."/>
            <person name="Castanera R."/>
            <person name="Culley D.E."/>
            <person name="Daum C."/>
            <person name="Ezra D."/>
            <person name="Gonzalez J.B."/>
            <person name="Henrissat B."/>
            <person name="Kuo A."/>
            <person name="Liang C."/>
            <person name="Lipzen A."/>
            <person name="Lutzoni F."/>
            <person name="Magnuson J."/>
            <person name="Mondo S."/>
            <person name="Nolan M."/>
            <person name="Ohm R."/>
            <person name="Pangilinan J."/>
            <person name="Park H.-J."/>
            <person name="Ramirez L."/>
            <person name="Alfaro M."/>
            <person name="Sun H."/>
            <person name="Tritt A."/>
            <person name="Yoshinaga Y."/>
            <person name="Zwiers L.-H."/>
            <person name="Turgeon B.G."/>
            <person name="Goodwin S.B."/>
            <person name="Spatafora J.W."/>
            <person name="Crous P.W."/>
            <person name="Grigoriev I.V."/>
        </authorList>
    </citation>
    <scope>NUCLEOTIDE SEQUENCE</scope>
    <source>
        <strain evidence="11 13">CBS 781.70</strain>
    </source>
</reference>
<evidence type="ECO:0000256" key="2">
    <source>
        <dbReference type="ARBA" id="ARBA00022692"/>
    </source>
</evidence>
<feature type="transmembrane region" description="Helical" evidence="9">
    <location>
        <begin position="303"/>
        <end position="323"/>
    </location>
</feature>
<feature type="transmembrane region" description="Helical" evidence="9">
    <location>
        <begin position="265"/>
        <end position="283"/>
    </location>
</feature>
<evidence type="ECO:0000313" key="11">
    <source>
        <dbReference type="EMBL" id="KAF1810404.1"/>
    </source>
</evidence>
<dbReference type="GO" id="GO:0005789">
    <property type="term" value="C:endoplasmic reticulum membrane"/>
    <property type="evidence" value="ECO:0007669"/>
    <property type="project" value="UniProtKB-SubCell"/>
</dbReference>
<evidence type="ECO:0000259" key="10">
    <source>
        <dbReference type="SMART" id="SM00014"/>
    </source>
</evidence>
<dbReference type="GO" id="GO:0042392">
    <property type="term" value="F:sphingosine-1-phosphate phosphatase activity"/>
    <property type="evidence" value="ECO:0007669"/>
    <property type="project" value="TreeGrafter"/>
</dbReference>
<feature type="transmembrane region" description="Helical" evidence="9">
    <location>
        <begin position="178"/>
        <end position="197"/>
    </location>
</feature>
<dbReference type="SMART" id="SM00014">
    <property type="entry name" value="acidPPc"/>
    <property type="match status" value="1"/>
</dbReference>
<feature type="domain" description="Phosphatidic acid phosphatase type 2/haloperoxidase" evidence="10">
    <location>
        <begin position="98"/>
        <end position="220"/>
    </location>
</feature>
<dbReference type="SUPFAM" id="SSF48317">
    <property type="entry name" value="Acid phosphatase/Vanadium-dependent haloperoxidase"/>
    <property type="match status" value="1"/>
</dbReference>
<dbReference type="InterPro" id="IPR036938">
    <property type="entry name" value="PAP2/HPO_sf"/>
</dbReference>
<dbReference type="RefSeq" id="XP_033532035.1">
    <property type="nucleotide sequence ID" value="XM_033679930.1"/>
</dbReference>
<protein>
    <submittedName>
        <fullName evidence="11 13">PAP2-domain-containing protein</fullName>
    </submittedName>
</protein>
<comment type="subcellular location">
    <subcellularLocation>
        <location evidence="1">Endoplasmic reticulum membrane</location>
        <topology evidence="1">Multi-pass membrane protein</topology>
    </subcellularLocation>
</comment>
<dbReference type="Gene3D" id="1.20.144.10">
    <property type="entry name" value="Phosphatidic acid phosphatase type 2/haloperoxidase"/>
    <property type="match status" value="1"/>
</dbReference>
<dbReference type="AlphaFoldDB" id="A0A6G1FX99"/>
<evidence type="ECO:0000256" key="3">
    <source>
        <dbReference type="ARBA" id="ARBA00022801"/>
    </source>
</evidence>
<proteinExistence type="inferred from homology"/>
<keyword evidence="5 9" id="KW-1133">Transmembrane helix</keyword>
<dbReference type="OrthoDB" id="301434at2759"/>
<keyword evidence="12" id="KW-1185">Reference proteome</keyword>
<gene>
    <name evidence="11 13" type="ORF">P152DRAFT_460526</name>
</gene>
<keyword evidence="4" id="KW-0256">Endoplasmic reticulum</keyword>
<evidence type="ECO:0000256" key="4">
    <source>
        <dbReference type="ARBA" id="ARBA00022824"/>
    </source>
</evidence>
<organism evidence="11">
    <name type="scientific">Eremomyces bilateralis CBS 781.70</name>
    <dbReference type="NCBI Taxonomy" id="1392243"/>
    <lineage>
        <taxon>Eukaryota</taxon>
        <taxon>Fungi</taxon>
        <taxon>Dikarya</taxon>
        <taxon>Ascomycota</taxon>
        <taxon>Pezizomycotina</taxon>
        <taxon>Dothideomycetes</taxon>
        <taxon>Dothideomycetes incertae sedis</taxon>
        <taxon>Eremomycetales</taxon>
        <taxon>Eremomycetaceae</taxon>
        <taxon>Eremomyces</taxon>
    </lineage>
</organism>
<dbReference type="EMBL" id="ML975166">
    <property type="protein sequence ID" value="KAF1810404.1"/>
    <property type="molecule type" value="Genomic_DNA"/>
</dbReference>
<evidence type="ECO:0000256" key="9">
    <source>
        <dbReference type="SAM" id="Phobius"/>
    </source>
</evidence>
<dbReference type="Proteomes" id="UP000504638">
    <property type="component" value="Unplaced"/>
</dbReference>
<dbReference type="PANTHER" id="PTHR14969:SF28">
    <property type="entry name" value="DIHYDROSPHINGOSINE 1-PHOSPHATE PHOSPHATASE LCB3-RELATED"/>
    <property type="match status" value="1"/>
</dbReference>
<dbReference type="CDD" id="cd03388">
    <property type="entry name" value="PAP2_SPPase1"/>
    <property type="match status" value="1"/>
</dbReference>
<evidence type="ECO:0000313" key="12">
    <source>
        <dbReference type="Proteomes" id="UP000504638"/>
    </source>
</evidence>
<name>A0A6G1FX99_9PEZI</name>
<evidence type="ECO:0000256" key="5">
    <source>
        <dbReference type="ARBA" id="ARBA00022989"/>
    </source>
</evidence>
<evidence type="ECO:0000256" key="1">
    <source>
        <dbReference type="ARBA" id="ARBA00004477"/>
    </source>
</evidence>
<evidence type="ECO:0000256" key="7">
    <source>
        <dbReference type="ARBA" id="ARBA00038324"/>
    </source>
</evidence>
<evidence type="ECO:0000256" key="8">
    <source>
        <dbReference type="SAM" id="MobiDB-lite"/>
    </source>
</evidence>
<sequence>MKPDMDCNQANGHGGRLDAGCRDIDHYASRLPRWRYKLRQALIPIIRAETPYLAMLQHHLRSPNLDGFFAWSANLGTHTAFMVLLPIFFWAGHTSFGRAYTQMLAAGVFFSGAIKDLLCLPRPLSPPLRRISMSGSAALEYGFPSTHSTNAVSVAAYALVLIWRAAEEGRISSHASTGIQLLIWGYTFAIVFGRLILGMHGFFDVIVGSLLGLVIAIVQIQWGEDFEVWLTGPSPIPIITCLLLILFCVRIHPEPADDCPCFDDGVAFAGVIIGIEGGIWHFATTSYSVSEPTPGTAPFSFERVGIFKSLLRVVLGIALIFAWRATMKPILLGGLPPLFRTLERVGFEMPRRYFLKASQYTKIPSTAYLDSVIPSASDLPTIITSFRHPRRRAVSIGPQSQADAYEAIAYRRIRRESMGQSRTTPSPMHAASAHPFGRPKFDSVHEQEARDASADDSPDVGRERSRSFGETIRPEIEKYQGMMGSVAPEQETEELGEQEEEAADQNILAGVQKPRVRYDVEVVTKLIVYSGIAWLAVEGGPILFEILGLGMS</sequence>
<dbReference type="Pfam" id="PF01569">
    <property type="entry name" value="PAP2"/>
    <property type="match status" value="1"/>
</dbReference>
<feature type="transmembrane region" description="Helical" evidence="9">
    <location>
        <begin position="202"/>
        <end position="222"/>
    </location>
</feature>
<evidence type="ECO:0000256" key="6">
    <source>
        <dbReference type="ARBA" id="ARBA00023136"/>
    </source>
</evidence>
<accession>A0A6G1FX99</accession>
<dbReference type="GeneID" id="54420500"/>
<feature type="compositionally biased region" description="Basic and acidic residues" evidence="8">
    <location>
        <begin position="439"/>
        <end position="478"/>
    </location>
</feature>
<keyword evidence="3" id="KW-0378">Hydrolase</keyword>
<dbReference type="PANTHER" id="PTHR14969">
    <property type="entry name" value="SPHINGOSINE-1-PHOSPHATE PHOSPHOHYDROLASE"/>
    <property type="match status" value="1"/>
</dbReference>